<name>A0A8S5QMX4_9CAUD</name>
<organism evidence="1">
    <name type="scientific">CrAss-like virus sp. ctYsL76</name>
    <dbReference type="NCBI Taxonomy" id="2826826"/>
    <lineage>
        <taxon>Viruses</taxon>
        <taxon>Duplodnaviria</taxon>
        <taxon>Heunggongvirae</taxon>
        <taxon>Uroviricota</taxon>
        <taxon>Caudoviricetes</taxon>
        <taxon>Crassvirales</taxon>
    </lineage>
</organism>
<accession>A0A8S5QMX4</accession>
<evidence type="ECO:0000313" key="1">
    <source>
        <dbReference type="EMBL" id="DAE19964.1"/>
    </source>
</evidence>
<proteinExistence type="predicted"/>
<sequence length="50" mass="5826">MYKSAIFMPITDAGIATVVSNHQLVTERNYIDILNRRKQLMESQRIPTNF</sequence>
<protein>
    <submittedName>
        <fullName evidence="1">Uncharacterized protein</fullName>
    </submittedName>
</protein>
<dbReference type="EMBL" id="BK015689">
    <property type="protein sequence ID" value="DAE19964.1"/>
    <property type="molecule type" value="Genomic_DNA"/>
</dbReference>
<reference evidence="1" key="1">
    <citation type="journal article" date="2021" name="Proc. Natl. Acad. Sci. U.S.A.">
        <title>A Catalog of Tens of Thousands of Viruses from Human Metagenomes Reveals Hidden Associations with Chronic Diseases.</title>
        <authorList>
            <person name="Tisza M.J."/>
            <person name="Buck C.B."/>
        </authorList>
    </citation>
    <scope>NUCLEOTIDE SEQUENCE</scope>
    <source>
        <strain evidence="1">CtYsL76</strain>
    </source>
</reference>